<comment type="caution">
    <text evidence="3">The sequence shown here is derived from an EMBL/GenBank/DDBJ whole genome shotgun (WGS) entry which is preliminary data.</text>
</comment>
<organism evidence="3 4">
    <name type="scientific">Candidatus Accumulibacter phosphatis</name>
    <dbReference type="NCBI Taxonomy" id="327160"/>
    <lineage>
        <taxon>Bacteria</taxon>
        <taxon>Pseudomonadati</taxon>
        <taxon>Pseudomonadota</taxon>
        <taxon>Betaproteobacteria</taxon>
        <taxon>Candidatus Accumulibacter</taxon>
    </lineage>
</organism>
<proteinExistence type="predicted"/>
<dbReference type="GO" id="GO:0003677">
    <property type="term" value="F:DNA binding"/>
    <property type="evidence" value="ECO:0007669"/>
    <property type="project" value="UniProtKB-KW"/>
</dbReference>
<protein>
    <recommendedName>
        <fullName evidence="2">Integrase SAM-like N-terminal domain-containing protein</fullName>
    </recommendedName>
</protein>
<dbReference type="InterPro" id="IPR010998">
    <property type="entry name" value="Integrase_recombinase_N"/>
</dbReference>
<dbReference type="Proteomes" id="UP000306324">
    <property type="component" value="Unassembled WGS sequence"/>
</dbReference>
<dbReference type="Gene3D" id="1.10.150.130">
    <property type="match status" value="1"/>
</dbReference>
<accession>A0A5S4ENE2</accession>
<gene>
    <name evidence="3" type="ORF">ACCUM_3858</name>
</gene>
<reference evidence="3 4" key="1">
    <citation type="submission" date="2019-04" db="EMBL/GenBank/DDBJ databases">
        <title>A novel phosphate-accumulating bacterium identified in bioreactor for phosphate removal from wastewater.</title>
        <authorList>
            <person name="Kotlyarov R.Y."/>
            <person name="Beletsky A.V."/>
            <person name="Kallistova A.Y."/>
            <person name="Dorofeev A.G."/>
            <person name="Nikolaev Y.Y."/>
            <person name="Pimenov N.V."/>
            <person name="Ravin N.V."/>
            <person name="Mardanov A.V."/>
        </authorList>
    </citation>
    <scope>NUCLEOTIDE SEQUENCE [LARGE SCALE GENOMIC DNA]</scope>
    <source>
        <strain evidence="3 4">Bin19</strain>
    </source>
</reference>
<evidence type="ECO:0000313" key="4">
    <source>
        <dbReference type="Proteomes" id="UP000306324"/>
    </source>
</evidence>
<sequence>MRGWLTRGFAFMSDTTLLSAEQPFDNQAALHPPRLLEQVREAILLRHYSIRTEQAYTDWIKRFIHVPWQALSP</sequence>
<keyword evidence="1" id="KW-0238">DNA-binding</keyword>
<dbReference type="AlphaFoldDB" id="A0A5S4ENE2"/>
<dbReference type="GO" id="GO:0015074">
    <property type="term" value="P:DNA integration"/>
    <property type="evidence" value="ECO:0007669"/>
    <property type="project" value="InterPro"/>
</dbReference>
<feature type="domain" description="Integrase SAM-like N-terminal" evidence="2">
    <location>
        <begin position="35"/>
        <end position="66"/>
    </location>
</feature>
<dbReference type="EMBL" id="SWAD01000038">
    <property type="protein sequence ID" value="TMQ76896.1"/>
    <property type="molecule type" value="Genomic_DNA"/>
</dbReference>
<evidence type="ECO:0000259" key="2">
    <source>
        <dbReference type="Pfam" id="PF13495"/>
    </source>
</evidence>
<evidence type="ECO:0000256" key="1">
    <source>
        <dbReference type="ARBA" id="ARBA00023125"/>
    </source>
</evidence>
<name>A0A5S4ENE2_9PROT</name>
<dbReference type="Pfam" id="PF13495">
    <property type="entry name" value="Phage_int_SAM_4"/>
    <property type="match status" value="1"/>
</dbReference>
<keyword evidence="4" id="KW-1185">Reference proteome</keyword>
<dbReference type="InterPro" id="IPR004107">
    <property type="entry name" value="Integrase_SAM-like_N"/>
</dbReference>
<evidence type="ECO:0000313" key="3">
    <source>
        <dbReference type="EMBL" id="TMQ76896.1"/>
    </source>
</evidence>